<keyword evidence="3 7" id="KW-0812">Transmembrane</keyword>
<organism evidence="8">
    <name type="scientific">Actinoplanes campanulatus</name>
    <dbReference type="NCBI Taxonomy" id="113559"/>
    <lineage>
        <taxon>Bacteria</taxon>
        <taxon>Bacillati</taxon>
        <taxon>Actinomycetota</taxon>
        <taxon>Actinomycetes</taxon>
        <taxon>Micromonosporales</taxon>
        <taxon>Micromonosporaceae</taxon>
        <taxon>Actinoplanes</taxon>
    </lineage>
</organism>
<feature type="transmembrane region" description="Helical" evidence="7">
    <location>
        <begin position="312"/>
        <end position="328"/>
    </location>
</feature>
<keyword evidence="2" id="KW-1003">Cell membrane</keyword>
<dbReference type="InterPro" id="IPR002293">
    <property type="entry name" value="AA/rel_permease1"/>
</dbReference>
<reference evidence="8" key="1">
    <citation type="submission" date="2021-01" db="EMBL/GenBank/DDBJ databases">
        <title>Whole genome shotgun sequence of Actinoplanes capillaceus NBRC 16408.</title>
        <authorList>
            <person name="Komaki H."/>
            <person name="Tamura T."/>
        </authorList>
    </citation>
    <scope>NUCLEOTIDE SEQUENCE [LARGE SCALE GENOMIC DNA]</scope>
    <source>
        <strain evidence="8">NBRC 16408</strain>
    </source>
</reference>
<evidence type="ECO:0000256" key="5">
    <source>
        <dbReference type="ARBA" id="ARBA00023136"/>
    </source>
</evidence>
<comment type="caution">
    <text evidence="8">The sequence shown here is derived from an EMBL/GenBank/DDBJ whole genome shotgun (WGS) entry which is preliminary data.</text>
</comment>
<feature type="transmembrane region" description="Helical" evidence="7">
    <location>
        <begin position="334"/>
        <end position="353"/>
    </location>
</feature>
<feature type="transmembrane region" description="Helical" evidence="7">
    <location>
        <begin position="360"/>
        <end position="377"/>
    </location>
</feature>
<feature type="compositionally biased region" description="Low complexity" evidence="6">
    <location>
        <begin position="407"/>
        <end position="424"/>
    </location>
</feature>
<evidence type="ECO:0000256" key="3">
    <source>
        <dbReference type="ARBA" id="ARBA00022692"/>
    </source>
</evidence>
<dbReference type="Pfam" id="PF13520">
    <property type="entry name" value="AA_permease_2"/>
    <property type="match status" value="1"/>
</dbReference>
<keyword evidence="5 7" id="KW-0472">Membrane</keyword>
<feature type="transmembrane region" description="Helical" evidence="7">
    <location>
        <begin position="147"/>
        <end position="169"/>
    </location>
</feature>
<dbReference type="EMBL" id="BOMF01000065">
    <property type="protein sequence ID" value="GID46079.1"/>
    <property type="molecule type" value="Genomic_DNA"/>
</dbReference>
<gene>
    <name evidence="8" type="ORF">Aca07nite_33540</name>
</gene>
<dbReference type="PIRSF" id="PIRSF006060">
    <property type="entry name" value="AA_transporter"/>
    <property type="match status" value="1"/>
</dbReference>
<evidence type="ECO:0000256" key="6">
    <source>
        <dbReference type="SAM" id="MobiDB-lite"/>
    </source>
</evidence>
<keyword evidence="4 7" id="KW-1133">Transmembrane helix</keyword>
<evidence type="ECO:0000256" key="7">
    <source>
        <dbReference type="SAM" id="Phobius"/>
    </source>
</evidence>
<evidence type="ECO:0000256" key="1">
    <source>
        <dbReference type="ARBA" id="ARBA00004651"/>
    </source>
</evidence>
<dbReference type="Gene3D" id="1.20.1740.10">
    <property type="entry name" value="Amino acid/polyamine transporter I"/>
    <property type="match status" value="1"/>
</dbReference>
<dbReference type="PANTHER" id="PTHR42770">
    <property type="entry name" value="AMINO ACID TRANSPORTER-RELATED"/>
    <property type="match status" value="1"/>
</dbReference>
<dbReference type="InterPro" id="IPR050367">
    <property type="entry name" value="APC_superfamily"/>
</dbReference>
<dbReference type="RefSeq" id="WP_204296457.1">
    <property type="nucleotide sequence ID" value="NZ_BAAAGQ010000004.1"/>
</dbReference>
<feature type="transmembrane region" description="Helical" evidence="7">
    <location>
        <begin position="42"/>
        <end position="63"/>
    </location>
</feature>
<feature type="transmembrane region" description="Helical" evidence="7">
    <location>
        <begin position="267"/>
        <end position="285"/>
    </location>
</feature>
<feature type="transmembrane region" description="Helical" evidence="7">
    <location>
        <begin position="181"/>
        <end position="199"/>
    </location>
</feature>
<proteinExistence type="predicted"/>
<evidence type="ECO:0000313" key="8">
    <source>
        <dbReference type="EMBL" id="GID46079.1"/>
    </source>
</evidence>
<feature type="transmembrane region" description="Helical" evidence="7">
    <location>
        <begin position="220"/>
        <end position="247"/>
    </location>
</feature>
<dbReference type="PANTHER" id="PTHR42770:SF13">
    <property type="entry name" value="L-METHIONINE_BRANCHED-CHAIN AMINO ACID EXPORTER YJEH"/>
    <property type="match status" value="1"/>
</dbReference>
<accession>A0ABQ3WIL5</accession>
<feature type="transmembrane region" description="Helical" evidence="7">
    <location>
        <begin position="122"/>
        <end position="140"/>
    </location>
</feature>
<name>A0ABQ3WIL5_9ACTN</name>
<feature type="transmembrane region" description="Helical" evidence="7">
    <location>
        <begin position="83"/>
        <end position="110"/>
    </location>
</feature>
<sequence length="432" mass="43739">MSERTNLSVAQGAALSVGAVLGTGLISLPALAAEAAGPASLVAWLALIILSAPLAWTFAALGARYPDGGGVSTYTQMAFGPRVAAAVGWCFYFAVPLGAPVAVGFTGGYVSDVLGGGRLTELATFLVIVGTAYTMNWFGLRVSGRVQLALSISLATLLVVTVVAALPHARMDNLTPFTPHGWTGIGAAAALLVWGFAGWEALSSLSGEYRDPRRDVPRATLIAVAVVGVLYLAVATVSVLALGPALAGSRAPLADLLAIGLGGPVRIVTAVVAVALTLGTVNAYFAGASRLGAALAAEGALPARVFGTQRRSLTFIFLAGIVAVLVPFELHTAALLVTGCFTLVYVIGTAAALRLLPAGGSRVAAGVAFVAVVVLLWLNGWPALLSLVIAGGALLYQAVSGRKRSRPSSISASSTAPNPTTSPETDCERSPA</sequence>
<feature type="region of interest" description="Disordered" evidence="6">
    <location>
        <begin position="403"/>
        <end position="432"/>
    </location>
</feature>
<comment type="subcellular location">
    <subcellularLocation>
        <location evidence="1">Cell membrane</location>
        <topology evidence="1">Multi-pass membrane protein</topology>
    </subcellularLocation>
</comment>
<evidence type="ECO:0000256" key="2">
    <source>
        <dbReference type="ARBA" id="ARBA00022475"/>
    </source>
</evidence>
<evidence type="ECO:0000256" key="4">
    <source>
        <dbReference type="ARBA" id="ARBA00022989"/>
    </source>
</evidence>
<protein>
    <submittedName>
        <fullName evidence="8">Amino acid permease</fullName>
    </submittedName>
</protein>